<dbReference type="AlphaFoldDB" id="A0A1Y1Z003"/>
<organism evidence="3 4">
    <name type="scientific">Basidiobolus meristosporus CBS 931.73</name>
    <dbReference type="NCBI Taxonomy" id="1314790"/>
    <lineage>
        <taxon>Eukaryota</taxon>
        <taxon>Fungi</taxon>
        <taxon>Fungi incertae sedis</taxon>
        <taxon>Zoopagomycota</taxon>
        <taxon>Entomophthoromycotina</taxon>
        <taxon>Basidiobolomycetes</taxon>
        <taxon>Basidiobolales</taxon>
        <taxon>Basidiobolaceae</taxon>
        <taxon>Basidiobolus</taxon>
    </lineage>
</organism>
<proteinExistence type="predicted"/>
<dbReference type="InterPro" id="IPR056146">
    <property type="entry name" value="DUF7729"/>
</dbReference>
<sequence length="210" mass="23196">MKGFHFHGLLAYIVYLTSLRSAAGSPIYGYDGESKLPSQQCLEVFQQVQAQNQDNGCVPIDKILPVAAQIKLDPANAGPKMTQIADIICQQSPACTPQFLNNFKSNITARCVGDDATNPMVTGSVRLIDNYTPSREMGCLKDPTNGAYCAVEAAEWVIKNHPDPNMQPTKEMCTPCTKGWIEQYDKYSPQYPDLKDDPYLPKLKAVCQSQ</sequence>
<feature type="chain" id="PRO_5012327452" description="DUF7729 domain-containing protein" evidence="1">
    <location>
        <begin position="25"/>
        <end position="210"/>
    </location>
</feature>
<keyword evidence="4" id="KW-1185">Reference proteome</keyword>
<accession>A0A1Y1Z003</accession>
<comment type="caution">
    <text evidence="3">The sequence shown here is derived from an EMBL/GenBank/DDBJ whole genome shotgun (WGS) entry which is preliminary data.</text>
</comment>
<name>A0A1Y1Z003_9FUNG</name>
<gene>
    <name evidence="3" type="ORF">K493DRAFT_297451</name>
</gene>
<evidence type="ECO:0000256" key="1">
    <source>
        <dbReference type="SAM" id="SignalP"/>
    </source>
</evidence>
<dbReference type="Proteomes" id="UP000193498">
    <property type="component" value="Unassembled WGS sequence"/>
</dbReference>
<evidence type="ECO:0000313" key="4">
    <source>
        <dbReference type="Proteomes" id="UP000193498"/>
    </source>
</evidence>
<reference evidence="3 4" key="1">
    <citation type="submission" date="2016-07" db="EMBL/GenBank/DDBJ databases">
        <title>Pervasive Adenine N6-methylation of Active Genes in Fungi.</title>
        <authorList>
            <consortium name="DOE Joint Genome Institute"/>
            <person name="Mondo S.J."/>
            <person name="Dannebaum R.O."/>
            <person name="Kuo R.C."/>
            <person name="Labutti K."/>
            <person name="Haridas S."/>
            <person name="Kuo A."/>
            <person name="Salamov A."/>
            <person name="Ahrendt S.R."/>
            <person name="Lipzen A."/>
            <person name="Sullivan W."/>
            <person name="Andreopoulos W.B."/>
            <person name="Clum A."/>
            <person name="Lindquist E."/>
            <person name="Daum C."/>
            <person name="Ramamoorthy G.K."/>
            <person name="Gryganskyi A."/>
            <person name="Culley D."/>
            <person name="Magnuson J.K."/>
            <person name="James T.Y."/>
            <person name="O'Malley M.A."/>
            <person name="Stajich J.E."/>
            <person name="Spatafora J.W."/>
            <person name="Visel A."/>
            <person name="Grigoriev I.V."/>
        </authorList>
    </citation>
    <scope>NUCLEOTIDE SEQUENCE [LARGE SCALE GENOMIC DNA]</scope>
    <source>
        <strain evidence="3 4">CBS 931.73</strain>
    </source>
</reference>
<keyword evidence="1" id="KW-0732">Signal</keyword>
<dbReference type="EMBL" id="MCFE01000046">
    <property type="protein sequence ID" value="ORY03444.1"/>
    <property type="molecule type" value="Genomic_DNA"/>
</dbReference>
<protein>
    <recommendedName>
        <fullName evidence="2">DUF7729 domain-containing protein</fullName>
    </recommendedName>
</protein>
<evidence type="ECO:0000313" key="3">
    <source>
        <dbReference type="EMBL" id="ORY03444.1"/>
    </source>
</evidence>
<evidence type="ECO:0000259" key="2">
    <source>
        <dbReference type="Pfam" id="PF24855"/>
    </source>
</evidence>
<dbReference type="Pfam" id="PF24855">
    <property type="entry name" value="DUF7729"/>
    <property type="match status" value="1"/>
</dbReference>
<feature type="domain" description="DUF7729" evidence="2">
    <location>
        <begin position="35"/>
        <end position="155"/>
    </location>
</feature>
<dbReference type="OrthoDB" id="2995517at2759"/>
<feature type="signal peptide" evidence="1">
    <location>
        <begin position="1"/>
        <end position="24"/>
    </location>
</feature>
<dbReference type="InParanoid" id="A0A1Y1Z003"/>